<dbReference type="AlphaFoldDB" id="A0A9N9KUG8"/>
<dbReference type="OrthoDB" id="2505440at2759"/>
<dbReference type="InterPro" id="IPR009044">
    <property type="entry name" value="ssDNA-bd_transcriptional_reg"/>
</dbReference>
<keyword evidence="6" id="KW-0539">Nucleus</keyword>
<dbReference type="InterPro" id="IPR003173">
    <property type="entry name" value="PC4_C"/>
</dbReference>
<dbReference type="GO" id="GO:0003677">
    <property type="term" value="F:DNA binding"/>
    <property type="evidence" value="ECO:0007669"/>
    <property type="project" value="UniProtKB-KW"/>
</dbReference>
<dbReference type="GO" id="GO:0060261">
    <property type="term" value="P:positive regulation of transcription initiation by RNA polymerase II"/>
    <property type="evidence" value="ECO:0007669"/>
    <property type="project" value="InterPro"/>
</dbReference>
<comment type="similarity">
    <text evidence="2">Belongs to the transcriptional coactivator PC4 family.</text>
</comment>
<evidence type="ECO:0000256" key="2">
    <source>
        <dbReference type="ARBA" id="ARBA00009001"/>
    </source>
</evidence>
<comment type="caution">
    <text evidence="9">The sequence shown here is derived from an EMBL/GenBank/DDBJ whole genome shotgun (WGS) entry which is preliminary data.</text>
</comment>
<evidence type="ECO:0000256" key="6">
    <source>
        <dbReference type="ARBA" id="ARBA00023242"/>
    </source>
</evidence>
<dbReference type="SUPFAM" id="SSF54447">
    <property type="entry name" value="ssDNA-binding transcriptional regulator domain"/>
    <property type="match status" value="1"/>
</dbReference>
<dbReference type="Pfam" id="PF02229">
    <property type="entry name" value="PC4"/>
    <property type="match status" value="1"/>
</dbReference>
<evidence type="ECO:0000256" key="3">
    <source>
        <dbReference type="ARBA" id="ARBA00023015"/>
    </source>
</evidence>
<evidence type="ECO:0000256" key="4">
    <source>
        <dbReference type="ARBA" id="ARBA00023125"/>
    </source>
</evidence>
<dbReference type="EMBL" id="CAJVRL010000045">
    <property type="protein sequence ID" value="CAG8952365.1"/>
    <property type="molecule type" value="Genomic_DNA"/>
</dbReference>
<feature type="region of interest" description="Disordered" evidence="7">
    <location>
        <begin position="116"/>
        <end position="154"/>
    </location>
</feature>
<gene>
    <name evidence="9" type="ORF">HYFRA_00001111</name>
</gene>
<feature type="compositionally biased region" description="Acidic residues" evidence="7">
    <location>
        <begin position="8"/>
        <end position="19"/>
    </location>
</feature>
<keyword evidence="5" id="KW-0804">Transcription</keyword>
<keyword evidence="4" id="KW-0238">DNA-binding</keyword>
<dbReference type="InterPro" id="IPR045125">
    <property type="entry name" value="Sub1/Tcp4-like"/>
</dbReference>
<comment type="subcellular location">
    <subcellularLocation>
        <location evidence="1">Nucleus</location>
    </subcellularLocation>
</comment>
<proteinExistence type="inferred from homology"/>
<evidence type="ECO:0000313" key="9">
    <source>
        <dbReference type="EMBL" id="CAG8952365.1"/>
    </source>
</evidence>
<organism evidence="9 10">
    <name type="scientific">Hymenoscyphus fraxineus</name>
    <dbReference type="NCBI Taxonomy" id="746836"/>
    <lineage>
        <taxon>Eukaryota</taxon>
        <taxon>Fungi</taxon>
        <taxon>Dikarya</taxon>
        <taxon>Ascomycota</taxon>
        <taxon>Pezizomycotina</taxon>
        <taxon>Leotiomycetes</taxon>
        <taxon>Helotiales</taxon>
        <taxon>Helotiaceae</taxon>
        <taxon>Hymenoscyphus</taxon>
    </lineage>
</organism>
<evidence type="ECO:0000259" key="8">
    <source>
        <dbReference type="Pfam" id="PF02229"/>
    </source>
</evidence>
<feature type="region of interest" description="Disordered" evidence="7">
    <location>
        <begin position="1"/>
        <end position="50"/>
    </location>
</feature>
<keyword evidence="10" id="KW-1185">Reference proteome</keyword>
<accession>A0A9N9KUG8</accession>
<evidence type="ECO:0000256" key="7">
    <source>
        <dbReference type="SAM" id="MobiDB-lite"/>
    </source>
</evidence>
<dbReference type="Gene3D" id="2.30.31.10">
    <property type="entry name" value="Transcriptional Coactivator Pc4, Chain A"/>
    <property type="match status" value="1"/>
</dbReference>
<protein>
    <recommendedName>
        <fullName evidence="8">Transcriptional coactivator p15 (PC4) C-terminal domain-containing protein</fullName>
    </recommendedName>
</protein>
<dbReference type="GO" id="GO:0005634">
    <property type="term" value="C:nucleus"/>
    <property type="evidence" value="ECO:0007669"/>
    <property type="project" value="UniProtKB-SubCell"/>
</dbReference>
<dbReference type="GO" id="GO:0003713">
    <property type="term" value="F:transcription coactivator activity"/>
    <property type="evidence" value="ECO:0007669"/>
    <property type="project" value="InterPro"/>
</dbReference>
<sequence>MPKRGMEYESDGGFVEDGESTSARKTKKTKKNTSSSESKGSAGGVWELSSGRTPRRVEISEFKNMKLINIREFYEKNDEYLPGKKGISLTVDQYKAFLKAIPEINASLKAAGVSVEESTAMDEDEPIKVEKPAKRKTKKDAKKANIEETSDEEE</sequence>
<name>A0A9N9KUG8_9HELO</name>
<reference evidence="9" key="1">
    <citation type="submission" date="2021-07" db="EMBL/GenBank/DDBJ databases">
        <authorList>
            <person name="Durling M."/>
        </authorList>
    </citation>
    <scope>NUCLEOTIDE SEQUENCE</scope>
</reference>
<keyword evidence="3" id="KW-0805">Transcription regulation</keyword>
<evidence type="ECO:0000313" key="10">
    <source>
        <dbReference type="Proteomes" id="UP000696280"/>
    </source>
</evidence>
<evidence type="ECO:0000256" key="5">
    <source>
        <dbReference type="ARBA" id="ARBA00023163"/>
    </source>
</evidence>
<dbReference type="PANTHER" id="PTHR13215">
    <property type="entry name" value="RNA POLYMERASE II TRANSCRIPTIONAL COACTIVATOR"/>
    <property type="match status" value="1"/>
</dbReference>
<dbReference type="Proteomes" id="UP000696280">
    <property type="component" value="Unassembled WGS sequence"/>
</dbReference>
<evidence type="ECO:0000256" key="1">
    <source>
        <dbReference type="ARBA" id="ARBA00004123"/>
    </source>
</evidence>
<feature type="domain" description="Transcriptional coactivator p15 (PC4) C-terminal" evidence="8">
    <location>
        <begin position="55"/>
        <end position="100"/>
    </location>
</feature>